<keyword evidence="2" id="KW-0472">Membrane</keyword>
<evidence type="ECO:0000313" key="3">
    <source>
        <dbReference type="EMBL" id="SEH01707.1"/>
    </source>
</evidence>
<gene>
    <name evidence="3" type="ORF">SAMN05444920_121155</name>
</gene>
<keyword evidence="4" id="KW-1185">Reference proteome</keyword>
<feature type="transmembrane region" description="Helical" evidence="2">
    <location>
        <begin position="50"/>
        <end position="68"/>
    </location>
</feature>
<feature type="transmembrane region" description="Helical" evidence="2">
    <location>
        <begin position="75"/>
        <end position="98"/>
    </location>
</feature>
<evidence type="ECO:0000256" key="1">
    <source>
        <dbReference type="SAM" id="MobiDB-lite"/>
    </source>
</evidence>
<name>A0A1H6EUY7_9ACTN</name>
<protein>
    <submittedName>
        <fullName evidence="3">Uncharacterized protein</fullName>
    </submittedName>
</protein>
<accession>A0A1H6EUY7</accession>
<feature type="transmembrane region" description="Helical" evidence="2">
    <location>
        <begin position="104"/>
        <end position="126"/>
    </location>
</feature>
<dbReference type="Proteomes" id="UP000236732">
    <property type="component" value="Unassembled WGS sequence"/>
</dbReference>
<feature type="region of interest" description="Disordered" evidence="1">
    <location>
        <begin position="1"/>
        <end position="32"/>
    </location>
</feature>
<sequence length="131" mass="14069">MTDTPQPPHAGDRLVASSAPPRPHRPARPGGRVATPWQRVVGSLAYLVKLASRVAALIVVLYAVFTVFRANPFNVWYQFVESLAAPLSLGLANLFQLADPRWTALVNHGLAAVVWLIAGSALASLIRRAAP</sequence>
<dbReference type="RefSeq" id="WP_103962781.1">
    <property type="nucleotide sequence ID" value="NZ_FNVT01000021.1"/>
</dbReference>
<evidence type="ECO:0000256" key="2">
    <source>
        <dbReference type="SAM" id="Phobius"/>
    </source>
</evidence>
<dbReference type="AlphaFoldDB" id="A0A1H6EUY7"/>
<keyword evidence="2" id="KW-1133">Transmembrane helix</keyword>
<keyword evidence="2" id="KW-0812">Transmembrane</keyword>
<dbReference type="EMBL" id="FNVT01000021">
    <property type="protein sequence ID" value="SEH01707.1"/>
    <property type="molecule type" value="Genomic_DNA"/>
</dbReference>
<evidence type="ECO:0000313" key="4">
    <source>
        <dbReference type="Proteomes" id="UP000236732"/>
    </source>
</evidence>
<organism evidence="3 4">
    <name type="scientific">Nonomuraea solani</name>
    <dbReference type="NCBI Taxonomy" id="1144553"/>
    <lineage>
        <taxon>Bacteria</taxon>
        <taxon>Bacillati</taxon>
        <taxon>Actinomycetota</taxon>
        <taxon>Actinomycetes</taxon>
        <taxon>Streptosporangiales</taxon>
        <taxon>Streptosporangiaceae</taxon>
        <taxon>Nonomuraea</taxon>
    </lineage>
</organism>
<reference evidence="3 4" key="1">
    <citation type="submission" date="2016-10" db="EMBL/GenBank/DDBJ databases">
        <authorList>
            <person name="de Groot N.N."/>
        </authorList>
    </citation>
    <scope>NUCLEOTIDE SEQUENCE [LARGE SCALE GENOMIC DNA]</scope>
    <source>
        <strain evidence="3 4">CGMCC 4.7037</strain>
    </source>
</reference>
<proteinExistence type="predicted"/>
<dbReference type="OrthoDB" id="5192539at2"/>